<sequence length="218" mass="23770">MVKLAKIFNSTGLLLLLVFLLTGCTGSPENEASATETTEDASEENNQADEKEAKTKTGTDTESEESISGDSSEAVSQETTNSDKDTPSESSEENLLSAYSTHEIEYARVWLQLGPNLEIDELTIRPIPAGTLLNPDDETSEKYPEDVIQLSGTRLVDGSVTYSSNGNGTINVYHVPLRWDGNYPAGEQFYIDLISNTELVSVDTGDNKQIVNLIKKIN</sequence>
<feature type="compositionally biased region" description="Acidic residues" evidence="1">
    <location>
        <begin position="37"/>
        <end position="47"/>
    </location>
</feature>
<reference evidence="3 4" key="1">
    <citation type="submission" date="2018-02" db="EMBL/GenBank/DDBJ databases">
        <title>Jeotgalibacillus proteolyticum sp. nov. a protease producing bacterium isolated from ocean sediments of Laizhou Bay.</title>
        <authorList>
            <person name="Li Y."/>
        </authorList>
    </citation>
    <scope>NUCLEOTIDE SEQUENCE [LARGE SCALE GENOMIC DNA]</scope>
    <source>
        <strain evidence="3 4">22-7</strain>
    </source>
</reference>
<protein>
    <recommendedName>
        <fullName evidence="5">Lipoprotein</fullName>
    </recommendedName>
</protein>
<feature type="chain" id="PRO_5039712995" description="Lipoprotein" evidence="2">
    <location>
        <begin position="28"/>
        <end position="218"/>
    </location>
</feature>
<dbReference type="EMBL" id="PREZ01000008">
    <property type="protein sequence ID" value="PPA68957.1"/>
    <property type="molecule type" value="Genomic_DNA"/>
</dbReference>
<evidence type="ECO:0000256" key="1">
    <source>
        <dbReference type="SAM" id="MobiDB-lite"/>
    </source>
</evidence>
<dbReference type="Proteomes" id="UP000239047">
    <property type="component" value="Unassembled WGS sequence"/>
</dbReference>
<organism evidence="3 4">
    <name type="scientific">Jeotgalibacillus proteolyticus</name>
    <dbReference type="NCBI Taxonomy" id="2082395"/>
    <lineage>
        <taxon>Bacteria</taxon>
        <taxon>Bacillati</taxon>
        <taxon>Bacillota</taxon>
        <taxon>Bacilli</taxon>
        <taxon>Bacillales</taxon>
        <taxon>Caryophanaceae</taxon>
        <taxon>Jeotgalibacillus</taxon>
    </lineage>
</organism>
<name>A0A2S5G7I9_9BACL</name>
<feature type="region of interest" description="Disordered" evidence="1">
    <location>
        <begin position="28"/>
        <end position="94"/>
    </location>
</feature>
<gene>
    <name evidence="3" type="ORF">C4B60_18785</name>
</gene>
<dbReference type="OrthoDB" id="2136654at2"/>
<dbReference type="AlphaFoldDB" id="A0A2S5G7I9"/>
<comment type="caution">
    <text evidence="3">The sequence shown here is derived from an EMBL/GenBank/DDBJ whole genome shotgun (WGS) entry which is preliminary data.</text>
</comment>
<evidence type="ECO:0000313" key="3">
    <source>
        <dbReference type="EMBL" id="PPA68957.1"/>
    </source>
</evidence>
<keyword evidence="4" id="KW-1185">Reference proteome</keyword>
<dbReference type="RefSeq" id="WP_104059574.1">
    <property type="nucleotide sequence ID" value="NZ_PREZ01000008.1"/>
</dbReference>
<evidence type="ECO:0000256" key="2">
    <source>
        <dbReference type="SAM" id="SignalP"/>
    </source>
</evidence>
<accession>A0A2S5G7I9</accession>
<dbReference type="PROSITE" id="PS51257">
    <property type="entry name" value="PROKAR_LIPOPROTEIN"/>
    <property type="match status" value="1"/>
</dbReference>
<feature type="signal peptide" evidence="2">
    <location>
        <begin position="1"/>
        <end position="27"/>
    </location>
</feature>
<proteinExistence type="predicted"/>
<feature type="compositionally biased region" description="Basic and acidic residues" evidence="1">
    <location>
        <begin position="48"/>
        <end position="59"/>
    </location>
</feature>
<evidence type="ECO:0008006" key="5">
    <source>
        <dbReference type="Google" id="ProtNLM"/>
    </source>
</evidence>
<keyword evidence="2" id="KW-0732">Signal</keyword>
<evidence type="ECO:0000313" key="4">
    <source>
        <dbReference type="Proteomes" id="UP000239047"/>
    </source>
</evidence>